<dbReference type="InterPro" id="IPR001667">
    <property type="entry name" value="DDH_dom"/>
</dbReference>
<accession>A0A506UKJ8</accession>
<organism evidence="10 11">
    <name type="scientific">Oecophyllibacter saccharovorans</name>
    <dbReference type="NCBI Taxonomy" id="2558360"/>
    <lineage>
        <taxon>Bacteria</taxon>
        <taxon>Pseudomonadati</taxon>
        <taxon>Pseudomonadota</taxon>
        <taxon>Alphaproteobacteria</taxon>
        <taxon>Acetobacterales</taxon>
        <taxon>Acetobacteraceae</taxon>
        <taxon>Oecophyllibacter</taxon>
    </lineage>
</organism>
<evidence type="ECO:0000313" key="10">
    <source>
        <dbReference type="EMBL" id="TPW33871.1"/>
    </source>
</evidence>
<evidence type="ECO:0000256" key="1">
    <source>
        <dbReference type="ARBA" id="ARBA00005915"/>
    </source>
</evidence>
<proteinExistence type="inferred from homology"/>
<dbReference type="Proteomes" id="UP000315037">
    <property type="component" value="Unassembled WGS sequence"/>
</dbReference>
<evidence type="ECO:0000313" key="11">
    <source>
        <dbReference type="Proteomes" id="UP000315037"/>
    </source>
</evidence>
<evidence type="ECO:0000259" key="8">
    <source>
        <dbReference type="Pfam" id="PF02272"/>
    </source>
</evidence>
<dbReference type="Pfam" id="PF01368">
    <property type="entry name" value="DHH"/>
    <property type="match status" value="1"/>
</dbReference>
<evidence type="ECO:0000256" key="3">
    <source>
        <dbReference type="ARBA" id="ARBA00022722"/>
    </source>
</evidence>
<comment type="caution">
    <text evidence="10">The sequence shown here is derived from an EMBL/GenBank/DDBJ whole genome shotgun (WGS) entry which is preliminary data.</text>
</comment>
<keyword evidence="11" id="KW-1185">Reference proteome</keyword>
<dbReference type="InterPro" id="IPR041122">
    <property type="entry name" value="RecJ_OB"/>
</dbReference>
<dbReference type="GO" id="GO:0006281">
    <property type="term" value="P:DNA repair"/>
    <property type="evidence" value="ECO:0007669"/>
    <property type="project" value="InterPro"/>
</dbReference>
<keyword evidence="3" id="KW-0540">Nuclease</keyword>
<dbReference type="InterPro" id="IPR038763">
    <property type="entry name" value="DHH_sf"/>
</dbReference>
<feature type="compositionally biased region" description="Basic and acidic residues" evidence="6">
    <location>
        <begin position="1"/>
        <end position="10"/>
    </location>
</feature>
<dbReference type="PANTHER" id="PTHR30255:SF2">
    <property type="entry name" value="SINGLE-STRANDED-DNA-SPECIFIC EXONUCLEASE RECJ"/>
    <property type="match status" value="1"/>
</dbReference>
<feature type="domain" description="RecJ OB" evidence="9">
    <location>
        <begin position="532"/>
        <end position="644"/>
    </location>
</feature>
<dbReference type="InterPro" id="IPR004610">
    <property type="entry name" value="RecJ"/>
</dbReference>
<dbReference type="Gene3D" id="3.90.1640.30">
    <property type="match status" value="1"/>
</dbReference>
<feature type="region of interest" description="Disordered" evidence="6">
    <location>
        <begin position="1"/>
        <end position="22"/>
    </location>
</feature>
<comment type="similarity">
    <text evidence="1">Belongs to the RecJ family.</text>
</comment>
<dbReference type="Pfam" id="PF17768">
    <property type="entry name" value="RecJ_OB"/>
    <property type="match status" value="1"/>
</dbReference>
<dbReference type="SUPFAM" id="SSF64182">
    <property type="entry name" value="DHH phosphoesterases"/>
    <property type="match status" value="1"/>
</dbReference>
<name>A0A506UKJ8_9PROT</name>
<evidence type="ECO:0000256" key="2">
    <source>
        <dbReference type="ARBA" id="ARBA00019841"/>
    </source>
</evidence>
<dbReference type="Gene3D" id="3.10.310.30">
    <property type="match status" value="1"/>
</dbReference>
<keyword evidence="5 10" id="KW-0269">Exonuclease</keyword>
<feature type="domain" description="DHHA1" evidence="8">
    <location>
        <begin position="426"/>
        <end position="519"/>
    </location>
</feature>
<dbReference type="PANTHER" id="PTHR30255">
    <property type="entry name" value="SINGLE-STRANDED-DNA-SPECIFIC EXONUCLEASE RECJ"/>
    <property type="match status" value="1"/>
</dbReference>
<dbReference type="InterPro" id="IPR003156">
    <property type="entry name" value="DHHA1_dom"/>
</dbReference>
<protein>
    <recommendedName>
        <fullName evidence="2">Single-stranded-DNA-specific exonuclease RecJ</fullName>
    </recommendedName>
</protein>
<dbReference type="GO" id="GO:0003676">
    <property type="term" value="F:nucleic acid binding"/>
    <property type="evidence" value="ECO:0007669"/>
    <property type="project" value="InterPro"/>
</dbReference>
<dbReference type="GO" id="GO:0008409">
    <property type="term" value="F:5'-3' exonuclease activity"/>
    <property type="evidence" value="ECO:0007669"/>
    <property type="project" value="InterPro"/>
</dbReference>
<evidence type="ECO:0000256" key="4">
    <source>
        <dbReference type="ARBA" id="ARBA00022801"/>
    </source>
</evidence>
<reference evidence="10 11" key="1">
    <citation type="submission" date="2019-03" db="EMBL/GenBank/DDBJ databases">
        <title>The complete genome sequence of Neokomagataea sp. Jb2 NBRC113641.</title>
        <authorList>
            <person name="Chua K.-O."/>
            <person name="Chan K.-G."/>
            <person name="See-Too W.-S."/>
        </authorList>
    </citation>
    <scope>NUCLEOTIDE SEQUENCE [LARGE SCALE GENOMIC DNA]</scope>
    <source>
        <strain evidence="10 11">Jb2</strain>
    </source>
</reference>
<dbReference type="EMBL" id="SORZ01000002">
    <property type="protein sequence ID" value="TPW33871.1"/>
    <property type="molecule type" value="Genomic_DNA"/>
</dbReference>
<dbReference type="NCBIfam" id="TIGR00644">
    <property type="entry name" value="recJ"/>
    <property type="match status" value="1"/>
</dbReference>
<dbReference type="InterPro" id="IPR051673">
    <property type="entry name" value="SSDNA_exonuclease_RecJ"/>
</dbReference>
<evidence type="ECO:0000256" key="6">
    <source>
        <dbReference type="SAM" id="MobiDB-lite"/>
    </source>
</evidence>
<dbReference type="RefSeq" id="WP_165600589.1">
    <property type="nucleotide sequence ID" value="NZ_SORZ01000002.1"/>
</dbReference>
<keyword evidence="4" id="KW-0378">Hydrolase</keyword>
<gene>
    <name evidence="10" type="primary">recJ</name>
    <name evidence="10" type="ORF">E3202_04565</name>
</gene>
<evidence type="ECO:0000259" key="9">
    <source>
        <dbReference type="Pfam" id="PF17768"/>
    </source>
</evidence>
<feature type="domain" description="DDH" evidence="7">
    <location>
        <begin position="128"/>
        <end position="262"/>
    </location>
</feature>
<sequence>MTPRLPDAEHASFSTSNTAPAPASGAEALVFGVNASAGGRRWIWRLGPQDNTPGKSATTQETAQEMIRQHRIGDLTARILAARGLSLEDVPGFLTPRLRDAMPDPSTLAGMDEAVARLARAVQGAETIGVFGDYDVDGACGTALLADTLRTLGCTVCTHIPDRMKEGYGPNIPALQALMEQGATLLVCVDCGTTALDVLDGFEGQADRIVLDHHKPDFEPASGKARLPRGIVVNPNRPDCPSGLGHVCATTVAFLTMVGLQRQLRRQGWFETHPAPDLMAQLDLTALATICDVMPLRGLNRALVTQGLKVLEKGRRIGLAALAEVAGVRDMGNAMSCGFALGPRINAGGRIARAGLGLKLLLSTSLGEARAVAEELDGVNRKRQTVESHILDAALAQAQAQVEAGHAVILVHDETGKVTPEGPTPQAWHPGVVGIVAGRLKERFNRPVLVGARVEDAQGRVSVKGSARSIAGLDLGEAVLAAQRAGLLLSGGGHAMAAGFALEEAQLPAFHAHLDHYLGEARTRPRQADLQLDGVVSLTGATIALARQLACLAPFGPGNPEPLLAVGHVRCIKADRIGRDGNTLRVLLQGEDGRARLKGLVFRASEKPFAALLEDRTMPLMHVAGHLRSEVWQERESVTFFIEDAAPA</sequence>
<dbReference type="Pfam" id="PF02272">
    <property type="entry name" value="DHHA1"/>
    <property type="match status" value="1"/>
</dbReference>
<evidence type="ECO:0000259" key="7">
    <source>
        <dbReference type="Pfam" id="PF01368"/>
    </source>
</evidence>
<evidence type="ECO:0000256" key="5">
    <source>
        <dbReference type="ARBA" id="ARBA00022839"/>
    </source>
</evidence>
<dbReference type="AlphaFoldDB" id="A0A506UKJ8"/>
<dbReference type="GO" id="GO:0006310">
    <property type="term" value="P:DNA recombination"/>
    <property type="evidence" value="ECO:0007669"/>
    <property type="project" value="InterPro"/>
</dbReference>